<feature type="domain" description="Peptidase M20 dimerisation" evidence="4">
    <location>
        <begin position="185"/>
        <end position="278"/>
    </location>
</feature>
<keyword evidence="6" id="KW-1185">Reference proteome</keyword>
<dbReference type="InterPro" id="IPR011650">
    <property type="entry name" value="Peptidase_M20_dimer"/>
</dbReference>
<dbReference type="Gene3D" id="3.40.630.10">
    <property type="entry name" value="Zn peptidases"/>
    <property type="match status" value="1"/>
</dbReference>
<dbReference type="Pfam" id="PF01546">
    <property type="entry name" value="Peptidase_M20"/>
    <property type="match status" value="1"/>
</dbReference>
<keyword evidence="3" id="KW-0464">Manganese</keyword>
<feature type="binding site" evidence="3">
    <location>
        <position position="361"/>
    </location>
    <ligand>
        <name>Mn(2+)</name>
        <dbReference type="ChEBI" id="CHEBI:29035"/>
        <label>2</label>
    </ligand>
</feature>
<sequence length="390" mass="43060">MDLLEDAKNFHSELINWRRHLHENPEPSLEEYQTSKFVQDRLNEMGFANIVQMARTGVVAMVEGQEKGETVALRADMDALRMADEKTTEYKSKNLGITHACGHDGHTSMLLGAAKLLKKHPPRKGSIKLIFQPAEEGQFGAKKMIDEGVLKNPTVKAIAALHVNPDVPTGYFTCSANEACAASDSFEIEIIGQGGHAGHPDKAKDAITIAAEVITSLQQLISREIDPVSPTVMTVANIQGGTVNNAIAGIVRMAGTVRTLDSEIRETIDDKMERIIKGITEAFDAKFSFHYTRLYPPLLNARSLVTSVEKTVKETLGEERFQISKPSTGAEDFAFYTNEVPGVYFRLGVRNELKDAVYPLHHPKFDLDEEALPYGSAILAQWALNQLENN</sequence>
<dbReference type="CDD" id="cd03886">
    <property type="entry name" value="M20_Acy1"/>
    <property type="match status" value="1"/>
</dbReference>
<dbReference type="InterPro" id="IPR036264">
    <property type="entry name" value="Bact_exopeptidase_dim_dom"/>
</dbReference>
<keyword evidence="2 5" id="KW-0378">Hydrolase</keyword>
<evidence type="ECO:0000256" key="3">
    <source>
        <dbReference type="PIRSR" id="PIRSR005962-1"/>
    </source>
</evidence>
<comment type="cofactor">
    <cofactor evidence="3">
        <name>Mn(2+)</name>
        <dbReference type="ChEBI" id="CHEBI:29035"/>
    </cofactor>
    <text evidence="3">The Mn(2+) ion enhances activity.</text>
</comment>
<feature type="binding site" evidence="3">
    <location>
        <position position="101"/>
    </location>
    <ligand>
        <name>Mn(2+)</name>
        <dbReference type="ChEBI" id="CHEBI:29035"/>
        <label>2</label>
    </ligand>
</feature>
<dbReference type="PANTHER" id="PTHR11014">
    <property type="entry name" value="PEPTIDASE M20 FAMILY MEMBER"/>
    <property type="match status" value="1"/>
</dbReference>
<organism evidence="5 6">
    <name type="scientific">Pueribacillus theae</name>
    <dbReference type="NCBI Taxonomy" id="2171751"/>
    <lineage>
        <taxon>Bacteria</taxon>
        <taxon>Bacillati</taxon>
        <taxon>Bacillota</taxon>
        <taxon>Bacilli</taxon>
        <taxon>Bacillales</taxon>
        <taxon>Bacillaceae</taxon>
        <taxon>Pueribacillus</taxon>
    </lineage>
</organism>
<protein>
    <submittedName>
        <fullName evidence="5">Amidohydrolase</fullName>
    </submittedName>
</protein>
<dbReference type="AlphaFoldDB" id="A0A2U1JRN4"/>
<accession>A0A2U1JRN4</accession>
<feature type="binding site" evidence="3">
    <location>
        <position position="103"/>
    </location>
    <ligand>
        <name>Mn(2+)</name>
        <dbReference type="ChEBI" id="CHEBI:29035"/>
        <label>2</label>
    </ligand>
</feature>
<evidence type="ECO:0000259" key="4">
    <source>
        <dbReference type="Pfam" id="PF07687"/>
    </source>
</evidence>
<dbReference type="PANTHER" id="PTHR11014:SF63">
    <property type="entry name" value="METALLOPEPTIDASE, PUTATIVE (AFU_ORTHOLOGUE AFUA_6G09600)-RELATED"/>
    <property type="match status" value="1"/>
</dbReference>
<dbReference type="Pfam" id="PF07687">
    <property type="entry name" value="M20_dimer"/>
    <property type="match status" value="1"/>
</dbReference>
<reference evidence="5 6" key="1">
    <citation type="submission" date="2018-04" db="EMBL/GenBank/DDBJ databases">
        <title>Camelliibacillus theae gen. nov., sp. nov., isolated from Pu'er tea.</title>
        <authorList>
            <person name="Niu L."/>
        </authorList>
    </citation>
    <scope>NUCLEOTIDE SEQUENCE [LARGE SCALE GENOMIC DNA]</scope>
    <source>
        <strain evidence="5 6">T8</strain>
    </source>
</reference>
<feature type="binding site" evidence="3">
    <location>
        <position position="136"/>
    </location>
    <ligand>
        <name>Mn(2+)</name>
        <dbReference type="ChEBI" id="CHEBI:29035"/>
        <label>2</label>
    </ligand>
</feature>
<dbReference type="GO" id="GO:0016787">
    <property type="term" value="F:hydrolase activity"/>
    <property type="evidence" value="ECO:0007669"/>
    <property type="project" value="UniProtKB-KW"/>
</dbReference>
<dbReference type="SUPFAM" id="SSF53187">
    <property type="entry name" value="Zn-dependent exopeptidases"/>
    <property type="match status" value="1"/>
</dbReference>
<evidence type="ECO:0000313" key="6">
    <source>
        <dbReference type="Proteomes" id="UP000245998"/>
    </source>
</evidence>
<evidence type="ECO:0000256" key="1">
    <source>
        <dbReference type="ARBA" id="ARBA00006153"/>
    </source>
</evidence>
<proteinExistence type="inferred from homology"/>
<keyword evidence="3" id="KW-0479">Metal-binding</keyword>
<evidence type="ECO:0000256" key="2">
    <source>
        <dbReference type="ARBA" id="ARBA00022801"/>
    </source>
</evidence>
<comment type="similarity">
    <text evidence="1">Belongs to the peptidase M20 family.</text>
</comment>
<name>A0A2U1JRN4_9BACI</name>
<comment type="caution">
    <text evidence="5">The sequence shown here is derived from an EMBL/GenBank/DDBJ whole genome shotgun (WGS) entry which is preliminary data.</text>
</comment>
<dbReference type="GO" id="GO:0046872">
    <property type="term" value="F:metal ion binding"/>
    <property type="evidence" value="ECO:0007669"/>
    <property type="project" value="UniProtKB-KW"/>
</dbReference>
<evidence type="ECO:0000313" key="5">
    <source>
        <dbReference type="EMBL" id="PWA07533.1"/>
    </source>
</evidence>
<dbReference type="SUPFAM" id="SSF55031">
    <property type="entry name" value="Bacterial exopeptidase dimerisation domain"/>
    <property type="match status" value="1"/>
</dbReference>
<dbReference type="PIRSF" id="PIRSF005962">
    <property type="entry name" value="Pept_M20D_amidohydro"/>
    <property type="match status" value="1"/>
</dbReference>
<dbReference type="Gene3D" id="3.30.70.360">
    <property type="match status" value="1"/>
</dbReference>
<dbReference type="OrthoDB" id="9776731at2"/>
<dbReference type="EMBL" id="QCZG01000051">
    <property type="protein sequence ID" value="PWA07533.1"/>
    <property type="molecule type" value="Genomic_DNA"/>
</dbReference>
<dbReference type="InterPro" id="IPR002933">
    <property type="entry name" value="Peptidase_M20"/>
</dbReference>
<gene>
    <name evidence="5" type="ORF">DCC39_16670</name>
</gene>
<dbReference type="InterPro" id="IPR017439">
    <property type="entry name" value="Amidohydrolase"/>
</dbReference>
<feature type="binding site" evidence="3">
    <location>
        <position position="162"/>
    </location>
    <ligand>
        <name>Mn(2+)</name>
        <dbReference type="ChEBI" id="CHEBI:29035"/>
        <label>2</label>
    </ligand>
</feature>
<dbReference type="Proteomes" id="UP000245998">
    <property type="component" value="Unassembled WGS sequence"/>
</dbReference>
<dbReference type="NCBIfam" id="TIGR01891">
    <property type="entry name" value="amidohydrolases"/>
    <property type="match status" value="1"/>
</dbReference>
<dbReference type="FunFam" id="3.30.70.360:FF:000014">
    <property type="entry name" value="N-acyl-L-amino acid amidohydrolase"/>
    <property type="match status" value="1"/>
</dbReference>